<sequence length="103" mass="11892">MMLRKRAEEGGVSLKYLQDLHEKNESFESGNHGVLSVSKPSLEMDNSLHPDIKDRVSFTWKGIICVLASRRFLLWFCTMNQILTPAEILKQRDSKFFPMLMSS</sequence>
<dbReference type="KEGG" id="rsz:108847424"/>
<dbReference type="Proteomes" id="UP000504610">
    <property type="component" value="Chromosome 3"/>
</dbReference>
<evidence type="ECO:0000313" key="1">
    <source>
        <dbReference type="Proteomes" id="UP000504610"/>
    </source>
</evidence>
<reference evidence="1" key="1">
    <citation type="journal article" date="2019" name="Database">
        <title>The radish genome database (RadishGD): an integrated information resource for radish genomics.</title>
        <authorList>
            <person name="Yu H.J."/>
            <person name="Baek S."/>
            <person name="Lee Y.J."/>
            <person name="Cho A."/>
            <person name="Mun J.H."/>
        </authorList>
    </citation>
    <scope>NUCLEOTIDE SEQUENCE [LARGE SCALE GENOMIC DNA]</scope>
    <source>
        <strain evidence="1">cv. WK10039</strain>
    </source>
</reference>
<organism evidence="1 2">
    <name type="scientific">Raphanus sativus</name>
    <name type="common">Radish</name>
    <name type="synonym">Raphanus raphanistrum var. sativus</name>
    <dbReference type="NCBI Taxonomy" id="3726"/>
    <lineage>
        <taxon>Eukaryota</taxon>
        <taxon>Viridiplantae</taxon>
        <taxon>Streptophyta</taxon>
        <taxon>Embryophyta</taxon>
        <taxon>Tracheophyta</taxon>
        <taxon>Spermatophyta</taxon>
        <taxon>Magnoliopsida</taxon>
        <taxon>eudicotyledons</taxon>
        <taxon>Gunneridae</taxon>
        <taxon>Pentapetalae</taxon>
        <taxon>rosids</taxon>
        <taxon>malvids</taxon>
        <taxon>Brassicales</taxon>
        <taxon>Brassicaceae</taxon>
        <taxon>Brassiceae</taxon>
        <taxon>Raphanus</taxon>
    </lineage>
</organism>
<accession>A0A6J0MUN5</accession>
<evidence type="ECO:0000313" key="2">
    <source>
        <dbReference type="RefSeq" id="XP_018476170.1"/>
    </source>
</evidence>
<keyword evidence="1" id="KW-1185">Reference proteome</keyword>
<proteinExistence type="predicted"/>
<dbReference type="OrthoDB" id="567086at2759"/>
<gene>
    <name evidence="2" type="primary">LOC108847424</name>
</gene>
<dbReference type="RefSeq" id="XP_018476170.1">
    <property type="nucleotide sequence ID" value="XM_018620668.2"/>
</dbReference>
<dbReference type="GeneID" id="108847424"/>
<name>A0A6J0MUN5_RAPSA</name>
<dbReference type="AlphaFoldDB" id="A0A6J0MUN5"/>
<reference evidence="2" key="2">
    <citation type="submission" date="2025-08" db="UniProtKB">
        <authorList>
            <consortium name="RefSeq"/>
        </authorList>
    </citation>
    <scope>IDENTIFICATION</scope>
    <source>
        <tissue evidence="2">Leaf</tissue>
    </source>
</reference>
<protein>
    <submittedName>
        <fullName evidence="2">Uncharacterized protein LOC108847424</fullName>
    </submittedName>
</protein>